<evidence type="ECO:0000259" key="1">
    <source>
        <dbReference type="PROSITE" id="PS50075"/>
    </source>
</evidence>
<dbReference type="SUPFAM" id="SSF47336">
    <property type="entry name" value="ACP-like"/>
    <property type="match status" value="1"/>
</dbReference>
<dbReference type="PROSITE" id="PS50075">
    <property type="entry name" value="CARRIER"/>
    <property type="match status" value="1"/>
</dbReference>
<accession>A0A949JEX8</accession>
<dbReference type="AlphaFoldDB" id="A0A949JEX8"/>
<proteinExistence type="predicted"/>
<name>A0A949JEX8_9ACTN</name>
<reference evidence="2" key="1">
    <citation type="submission" date="2021-06" db="EMBL/GenBank/DDBJ databases">
        <title>Sequencing of actinobacteria type strains.</title>
        <authorList>
            <person name="Nguyen G.-S."/>
            <person name="Wentzel A."/>
        </authorList>
    </citation>
    <scope>NUCLEOTIDE SEQUENCE</scope>
    <source>
        <strain evidence="2">P38-E01</strain>
    </source>
</reference>
<dbReference type="EMBL" id="JAELVF020000001">
    <property type="protein sequence ID" value="MBU7597315.1"/>
    <property type="molecule type" value="Genomic_DNA"/>
</dbReference>
<feature type="domain" description="Carrier" evidence="1">
    <location>
        <begin position="8"/>
        <end position="83"/>
    </location>
</feature>
<dbReference type="Pfam" id="PF00550">
    <property type="entry name" value="PP-binding"/>
    <property type="match status" value="1"/>
</dbReference>
<protein>
    <submittedName>
        <fullName evidence="2">Acyl carrier protein</fullName>
    </submittedName>
</protein>
<comment type="caution">
    <text evidence="2">The sequence shown here is derived from an EMBL/GenBank/DDBJ whole genome shotgun (WGS) entry which is preliminary data.</text>
</comment>
<dbReference type="Proteomes" id="UP000694501">
    <property type="component" value="Unassembled WGS sequence"/>
</dbReference>
<dbReference type="InterPro" id="IPR036736">
    <property type="entry name" value="ACP-like_sf"/>
</dbReference>
<evidence type="ECO:0000313" key="3">
    <source>
        <dbReference type="Proteomes" id="UP000694501"/>
    </source>
</evidence>
<sequence length="87" mass="9681">MSIDAVAPLDREELRKLLADTIDTDVSEVSDDADFVEALGVDSLMALEVVVVVERKYGIKIAETEMRSVRTLESTYELVHNKLRVAS</sequence>
<organism evidence="2 3">
    <name type="scientific">Streptomyces tardus</name>
    <dbReference type="NCBI Taxonomy" id="2780544"/>
    <lineage>
        <taxon>Bacteria</taxon>
        <taxon>Bacillati</taxon>
        <taxon>Actinomycetota</taxon>
        <taxon>Actinomycetes</taxon>
        <taxon>Kitasatosporales</taxon>
        <taxon>Streptomycetaceae</taxon>
        <taxon>Streptomyces</taxon>
    </lineage>
</organism>
<dbReference type="InterPro" id="IPR009081">
    <property type="entry name" value="PP-bd_ACP"/>
</dbReference>
<gene>
    <name evidence="2" type="ORF">JGS22_006610</name>
</gene>
<dbReference type="Gene3D" id="1.10.1200.10">
    <property type="entry name" value="ACP-like"/>
    <property type="match status" value="1"/>
</dbReference>
<dbReference type="RefSeq" id="WP_211040596.1">
    <property type="nucleotide sequence ID" value="NZ_JAELVF020000001.1"/>
</dbReference>
<keyword evidence="3" id="KW-1185">Reference proteome</keyword>
<dbReference type="SMART" id="SM01294">
    <property type="entry name" value="PKS_PP_betabranch"/>
    <property type="match status" value="1"/>
</dbReference>
<evidence type="ECO:0000313" key="2">
    <source>
        <dbReference type="EMBL" id="MBU7597315.1"/>
    </source>
</evidence>